<evidence type="ECO:0000313" key="6">
    <source>
        <dbReference type="Proteomes" id="UP000240509"/>
    </source>
</evidence>
<dbReference type="InterPro" id="IPR036388">
    <property type="entry name" value="WH-like_DNA-bd_sf"/>
</dbReference>
<dbReference type="AlphaFoldDB" id="A0A2T4U6U4"/>
<keyword evidence="4" id="KW-0175">Coiled coil</keyword>
<evidence type="ECO:0008006" key="7">
    <source>
        <dbReference type="Google" id="ProtNLM"/>
    </source>
</evidence>
<proteinExistence type="inferred from homology"/>
<dbReference type="Pfam" id="PF00480">
    <property type="entry name" value="ROK"/>
    <property type="match status" value="1"/>
</dbReference>
<keyword evidence="6" id="KW-1185">Reference proteome</keyword>
<keyword evidence="3" id="KW-0859">Xylose metabolism</keyword>
<organism evidence="5 6">
    <name type="scientific">Alkalicoccus saliphilus</name>
    <dbReference type="NCBI Taxonomy" id="200989"/>
    <lineage>
        <taxon>Bacteria</taxon>
        <taxon>Bacillati</taxon>
        <taxon>Bacillota</taxon>
        <taxon>Bacilli</taxon>
        <taxon>Bacillales</taxon>
        <taxon>Bacillaceae</taxon>
        <taxon>Alkalicoccus</taxon>
    </lineage>
</organism>
<dbReference type="PANTHER" id="PTHR18964">
    <property type="entry name" value="ROK (REPRESSOR, ORF, KINASE) FAMILY"/>
    <property type="match status" value="1"/>
</dbReference>
<dbReference type="CDD" id="cd24059">
    <property type="entry name" value="ASKHA_NBD_ROK_TM1224-like"/>
    <property type="match status" value="1"/>
</dbReference>
<keyword evidence="3" id="KW-0119">Carbohydrate metabolism</keyword>
<dbReference type="SUPFAM" id="SSF53067">
    <property type="entry name" value="Actin-like ATPase domain"/>
    <property type="match status" value="1"/>
</dbReference>
<evidence type="ECO:0000256" key="1">
    <source>
        <dbReference type="ARBA" id="ARBA00002486"/>
    </source>
</evidence>
<evidence type="ECO:0000313" key="5">
    <source>
        <dbReference type="EMBL" id="PTL39111.1"/>
    </source>
</evidence>
<comment type="similarity">
    <text evidence="2">Belongs to the ROK (NagC/XylR) family.</text>
</comment>
<dbReference type="Gene3D" id="3.30.420.40">
    <property type="match status" value="2"/>
</dbReference>
<dbReference type="Proteomes" id="UP000240509">
    <property type="component" value="Unassembled WGS sequence"/>
</dbReference>
<dbReference type="PANTHER" id="PTHR18964:SF149">
    <property type="entry name" value="BIFUNCTIONAL UDP-N-ACETYLGLUCOSAMINE 2-EPIMERASE_N-ACETYLMANNOSAMINE KINASE"/>
    <property type="match status" value="1"/>
</dbReference>
<name>A0A2T4U6U4_9BACI</name>
<evidence type="ECO:0000256" key="3">
    <source>
        <dbReference type="ARBA" id="ARBA00022629"/>
    </source>
</evidence>
<dbReference type="OrthoDB" id="9796533at2"/>
<sequence length="404" mass="44328">MMSRINVKEINVQRIIKLVRDKEKISRVDISQEINIPQPTVTRITDYLLNKNILMEAGRGKSNGGRKPILLAFNPEYAYSVGVEIGRKELKIGVTNLNGDFLSFRKKETEEVESFDQLIEILKEELQATMEEGNIAKEKVLGVGIGMPGPINEMESLSTPPNYYKGGDIPITRLLEEELDFPVIIDNDANVAAMAEKWFGQGGDSRNFVYILADDGVGSGLIINEQIYGGVAGEAGEMGHSTINIFGEKCSCGSYGCLETFIAIPVLEKKMRNNLKSSYMDQEYFSKPIEKVKFHDIVEAAQKGSPGAQNLLREAGTYLGAGTANLLNIISPEIVILGGRLGKAGELVTENVIQAVQHRVLGKNTKNVHVVQSILKEGVVLGASSLVINDSFSLFSYQNKLITN</sequence>
<dbReference type="RefSeq" id="WP_107584712.1">
    <property type="nucleotide sequence ID" value="NZ_PZJJ01000010.1"/>
</dbReference>
<gene>
    <name evidence="5" type="ORF">C6Y45_07995</name>
</gene>
<reference evidence="5 6" key="1">
    <citation type="submission" date="2018-03" db="EMBL/GenBank/DDBJ databases">
        <title>Alkalicoccus saliphilus sp. nov., isolated from a mineral pool.</title>
        <authorList>
            <person name="Zhao B."/>
        </authorList>
    </citation>
    <scope>NUCLEOTIDE SEQUENCE [LARGE SCALE GENOMIC DNA]</scope>
    <source>
        <strain evidence="5 6">6AG</strain>
    </source>
</reference>
<dbReference type="InterPro" id="IPR036390">
    <property type="entry name" value="WH_DNA-bd_sf"/>
</dbReference>
<comment type="caution">
    <text evidence="5">The sequence shown here is derived from an EMBL/GenBank/DDBJ whole genome shotgun (WGS) entry which is preliminary data.</text>
</comment>
<accession>A0A2T4U6U4</accession>
<dbReference type="InterPro" id="IPR000600">
    <property type="entry name" value="ROK"/>
</dbReference>
<dbReference type="GO" id="GO:0042732">
    <property type="term" value="P:D-xylose metabolic process"/>
    <property type="evidence" value="ECO:0007669"/>
    <property type="project" value="UniProtKB-KW"/>
</dbReference>
<comment type="function">
    <text evidence="1">Transcriptional repressor of xylose-utilizing enzymes.</text>
</comment>
<dbReference type="Gene3D" id="1.10.10.10">
    <property type="entry name" value="Winged helix-like DNA-binding domain superfamily/Winged helix DNA-binding domain"/>
    <property type="match status" value="1"/>
</dbReference>
<feature type="coiled-coil region" evidence="4">
    <location>
        <begin position="105"/>
        <end position="139"/>
    </location>
</feature>
<protein>
    <recommendedName>
        <fullName evidence="7">Sugar kinase</fullName>
    </recommendedName>
</protein>
<evidence type="ECO:0000256" key="2">
    <source>
        <dbReference type="ARBA" id="ARBA00006479"/>
    </source>
</evidence>
<evidence type="ECO:0000256" key="4">
    <source>
        <dbReference type="SAM" id="Coils"/>
    </source>
</evidence>
<dbReference type="EMBL" id="PZJJ01000010">
    <property type="protein sequence ID" value="PTL39111.1"/>
    <property type="molecule type" value="Genomic_DNA"/>
</dbReference>
<dbReference type="InterPro" id="IPR043129">
    <property type="entry name" value="ATPase_NBD"/>
</dbReference>
<dbReference type="SUPFAM" id="SSF46785">
    <property type="entry name" value="Winged helix' DNA-binding domain"/>
    <property type="match status" value="1"/>
</dbReference>